<evidence type="ECO:0000256" key="4">
    <source>
        <dbReference type="ARBA" id="ARBA00022679"/>
    </source>
</evidence>
<evidence type="ECO:0000259" key="12">
    <source>
        <dbReference type="PROSITE" id="PS50011"/>
    </source>
</evidence>
<accession>A0A7R9LH77</accession>
<dbReference type="GO" id="GO:0005975">
    <property type="term" value="P:carbohydrate metabolic process"/>
    <property type="evidence" value="ECO:0007669"/>
    <property type="project" value="InterPro"/>
</dbReference>
<feature type="compositionally biased region" description="Basic residues" evidence="11">
    <location>
        <begin position="729"/>
        <end position="739"/>
    </location>
</feature>
<feature type="compositionally biased region" description="Basic and acidic residues" evidence="11">
    <location>
        <begin position="612"/>
        <end position="625"/>
    </location>
</feature>
<evidence type="ECO:0000256" key="6">
    <source>
        <dbReference type="ARBA" id="ARBA00022777"/>
    </source>
</evidence>
<comment type="catalytic activity">
    <reaction evidence="8">
        <text>L-threonyl-[protein] + ATP = O-phospho-L-threonyl-[protein] + ADP + H(+)</text>
        <dbReference type="Rhea" id="RHEA:46608"/>
        <dbReference type="Rhea" id="RHEA-COMP:11060"/>
        <dbReference type="Rhea" id="RHEA-COMP:11605"/>
        <dbReference type="ChEBI" id="CHEBI:15378"/>
        <dbReference type="ChEBI" id="CHEBI:30013"/>
        <dbReference type="ChEBI" id="CHEBI:30616"/>
        <dbReference type="ChEBI" id="CHEBI:61977"/>
        <dbReference type="ChEBI" id="CHEBI:456216"/>
        <dbReference type="EC" id="2.7.11.1"/>
    </reaction>
</comment>
<evidence type="ECO:0000259" key="13">
    <source>
        <dbReference type="PROSITE" id="PS50219"/>
    </source>
</evidence>
<feature type="binding site" evidence="10">
    <location>
        <position position="328"/>
    </location>
    <ligand>
        <name>ATP</name>
        <dbReference type="ChEBI" id="CHEBI:30616"/>
    </ligand>
</feature>
<dbReference type="Gene3D" id="3.40.50.1360">
    <property type="match status" value="1"/>
</dbReference>
<evidence type="ECO:0000313" key="15">
    <source>
        <dbReference type="Proteomes" id="UP000728032"/>
    </source>
</evidence>
<feature type="domain" description="Protein kinase" evidence="12">
    <location>
        <begin position="299"/>
        <end position="560"/>
    </location>
</feature>
<evidence type="ECO:0000256" key="1">
    <source>
        <dbReference type="ARBA" id="ARBA00008874"/>
    </source>
</evidence>
<dbReference type="Pfam" id="PF01182">
    <property type="entry name" value="Glucosamine_iso"/>
    <property type="match status" value="1"/>
</dbReference>
<dbReference type="FunFam" id="3.30.200.20:FF:000006">
    <property type="entry name" value="TRAF2 and NCK-interacting protein kinase isoform 4"/>
    <property type="match status" value="1"/>
</dbReference>
<gene>
    <name evidence="14" type="ORF">ONB1V03_LOCUS3219</name>
</gene>
<dbReference type="InterPro" id="IPR005900">
    <property type="entry name" value="6-phosphogluconolactonase_DevB"/>
</dbReference>
<dbReference type="FunFam" id="1.10.510.10:FF:000003">
    <property type="entry name" value="TRAF2 and NCK-interacting protein kinase isoform 4"/>
    <property type="match status" value="1"/>
</dbReference>
<evidence type="ECO:0000256" key="11">
    <source>
        <dbReference type="SAM" id="MobiDB-lite"/>
    </source>
</evidence>
<dbReference type="PANTHER" id="PTHR47096">
    <property type="entry name" value="MISSHAPEN LIKE KINASE 1"/>
    <property type="match status" value="1"/>
</dbReference>
<keyword evidence="3" id="KW-0723">Serine/threonine-protein kinase</keyword>
<dbReference type="PROSITE" id="PS00107">
    <property type="entry name" value="PROTEIN_KINASE_ATP"/>
    <property type="match status" value="1"/>
</dbReference>
<organism evidence="14">
    <name type="scientific">Oppiella nova</name>
    <dbReference type="NCBI Taxonomy" id="334625"/>
    <lineage>
        <taxon>Eukaryota</taxon>
        <taxon>Metazoa</taxon>
        <taxon>Ecdysozoa</taxon>
        <taxon>Arthropoda</taxon>
        <taxon>Chelicerata</taxon>
        <taxon>Arachnida</taxon>
        <taxon>Acari</taxon>
        <taxon>Acariformes</taxon>
        <taxon>Sarcoptiformes</taxon>
        <taxon>Oribatida</taxon>
        <taxon>Brachypylina</taxon>
        <taxon>Oppioidea</taxon>
        <taxon>Oppiidae</taxon>
        <taxon>Oppiella</taxon>
    </lineage>
</organism>
<dbReference type="SMART" id="SM00220">
    <property type="entry name" value="S_TKc"/>
    <property type="match status" value="1"/>
</dbReference>
<dbReference type="SUPFAM" id="SSF100950">
    <property type="entry name" value="NagB/RpiA/CoA transferase-like"/>
    <property type="match status" value="1"/>
</dbReference>
<dbReference type="OrthoDB" id="8957712at2759"/>
<dbReference type="InterPro" id="IPR037171">
    <property type="entry name" value="NagB/RpiA_transferase-like"/>
</dbReference>
<dbReference type="InterPro" id="IPR008271">
    <property type="entry name" value="Ser/Thr_kinase_AS"/>
</dbReference>
<dbReference type="InterPro" id="IPR011009">
    <property type="entry name" value="Kinase-like_dom_sf"/>
</dbReference>
<evidence type="ECO:0000256" key="7">
    <source>
        <dbReference type="ARBA" id="ARBA00022840"/>
    </source>
</evidence>
<feature type="compositionally biased region" description="Pro residues" evidence="11">
    <location>
        <begin position="781"/>
        <end position="812"/>
    </location>
</feature>
<evidence type="ECO:0000313" key="14">
    <source>
        <dbReference type="EMBL" id="CAD7641668.1"/>
    </source>
</evidence>
<dbReference type="Gene3D" id="1.10.510.10">
    <property type="entry name" value="Transferase(Phosphotransferase) domain 1"/>
    <property type="match status" value="1"/>
</dbReference>
<keyword evidence="6" id="KW-0418">Kinase</keyword>
<feature type="compositionally biased region" description="Pro residues" evidence="11">
    <location>
        <begin position="665"/>
        <end position="678"/>
    </location>
</feature>
<evidence type="ECO:0000256" key="10">
    <source>
        <dbReference type="PROSITE-ProRule" id="PRU10141"/>
    </source>
</evidence>
<keyword evidence="4" id="KW-0808">Transferase</keyword>
<keyword evidence="15" id="KW-1185">Reference proteome</keyword>
<dbReference type="InterPro" id="IPR000719">
    <property type="entry name" value="Prot_kinase_dom"/>
</dbReference>
<dbReference type="PANTHER" id="PTHR47096:SF1">
    <property type="entry name" value="MISSHAPEN LIKE KINASE 1"/>
    <property type="match status" value="1"/>
</dbReference>
<dbReference type="InterPro" id="IPR017441">
    <property type="entry name" value="Protein_kinase_ATP_BS"/>
</dbReference>
<dbReference type="InterPro" id="IPR006148">
    <property type="entry name" value="Glc/Gal-6P_isomerase"/>
</dbReference>
<dbReference type="GO" id="GO:0005829">
    <property type="term" value="C:cytosol"/>
    <property type="evidence" value="ECO:0007669"/>
    <property type="project" value="TreeGrafter"/>
</dbReference>
<comment type="catalytic activity">
    <reaction evidence="9">
        <text>L-seryl-[protein] + ATP = O-phospho-L-seryl-[protein] + ADP + H(+)</text>
        <dbReference type="Rhea" id="RHEA:17989"/>
        <dbReference type="Rhea" id="RHEA-COMP:9863"/>
        <dbReference type="Rhea" id="RHEA-COMP:11604"/>
        <dbReference type="ChEBI" id="CHEBI:15378"/>
        <dbReference type="ChEBI" id="CHEBI:29999"/>
        <dbReference type="ChEBI" id="CHEBI:30616"/>
        <dbReference type="ChEBI" id="CHEBI:83421"/>
        <dbReference type="ChEBI" id="CHEBI:456216"/>
        <dbReference type="EC" id="2.7.11.1"/>
    </reaction>
</comment>
<dbReference type="CDD" id="cd01400">
    <property type="entry name" value="6PGL"/>
    <property type="match status" value="1"/>
</dbReference>
<evidence type="ECO:0000256" key="8">
    <source>
        <dbReference type="ARBA" id="ARBA00047899"/>
    </source>
</evidence>
<evidence type="ECO:0000256" key="2">
    <source>
        <dbReference type="ARBA" id="ARBA00012513"/>
    </source>
</evidence>
<dbReference type="PROSITE" id="PS50011">
    <property type="entry name" value="PROTEIN_KINASE_DOM"/>
    <property type="match status" value="1"/>
</dbReference>
<feature type="region of interest" description="Disordered" evidence="11">
    <location>
        <begin position="584"/>
        <end position="841"/>
    </location>
</feature>
<dbReference type="InterPro" id="IPR051700">
    <property type="entry name" value="STE20_Ser-Thr_kinase"/>
</dbReference>
<keyword evidence="5 10" id="KW-0547">Nucleotide-binding</keyword>
<keyword evidence="7 10" id="KW-0067">ATP-binding</keyword>
<sequence length="1308" mass="146640">MQKMSTKVIRSEEPKKTLQQLIQRCVDRNRADGQPLFSVGLSGGSIPSVLAEVLPQLSCLKRFTAEKKTLLAEHGKLLGLRCTPHIAALHYGAHGRDRRLVLIAVNPALSPQSAAEDYERAIRRSLDCAEADEWPRFDLLLLGMGPDGHTCSLFPNHALLQEKRKWVSFLTDSPKPPPSRVTLTLPVLLKAKCVVFYSTGAGKADTLRRILVDAEPLPAGLVRPSDGDLYWVVDGESGRLIPDSMLTKMADLLVFRFSDVFCTSNTSTASPVMALTQPSVNCSLDDIDLNALKDPAGIFELIEVVGNGTYGQVYKGRHTKTGQLAAIKIMDVTEDEEEEIKLEINVLKKYSHHRNVATYFGAFIHKSPPGKDDKLWLVMEYCGAGSVTDLVKCQSLREEWIAYVCREILRGLSHLHANKIIHRDIKGQNVLLTDNAEVKLVDFGVSAQLDRTIGRRNTFIGTPYWMAPEVIACDENPDATYDNRSDLWSLGITALEMAENTPPLCDLHPMRALFLIPRNPPPRLKSKKWCKKFQSFIETVLVKDYQQRPYTDQLLKHPFIRDQPTERHVRIQLKDHIDRCRKHKRGEDMRFAAPGQQSDDDDDDSAANNESARADEHDSTLRRANDQTLTDRAAKPKVAAAGPSRDAHPANRPLPVPPNRVIVVPDPPPPSKPLPPIPVEAEKRRPNSGLFKVAQMQRPEDLDVLAAQLTELGGANGHHNNNKAQPQQRRSREHKPHQKRQQEHKPTPPPPPPAVDSDDDEEEETEDSRTRNDGTLLASDPPRPLPPDSHAPNRPLPPPPDAQPPSKPLPPIPREDNDGTLVLRRNDSEGHSSRASGAIPDLLSQHVTEKADEVSALLLQYRQQCGQTPPLLQNKQRSFLTFGFSAGGATPSPRRESHVNVNVAPAIHADTPEIRKYKKRFNSEILCAALWGVNLLIGTESGLMLLDRSGQGKVYQLISRRRFQQMEVLEGQNILITISGKKARVRVYYLSWLKSKIIRTDQQIEKRSGWINVGDLQGAIHFKIVVWLIPQHVSKDWENTFRIWSGNVKYERIKFLVIALRESVEIYAWAPKPYHKFMAFKSFADLQHKPLLVDMTIEEGLRLKVIYGSSHGFHAVDLDYGQVYDIYIPAHSQSAITPHTIITLPNSKGLQLLLYEGVYVNTYGKVSKNVVLQWGEMPTSVAFIGTGQIMGWGNKAIEIRGVETGHLDGVFMHKKAQKLKFLCERNDKWVCALVLWQCSRNTSMQYMSTDWVLMLITPVPDVTVRKKTRSVLSTCSPIGGHVFFSSAKSGSSCQIYFMTLNKPGMANW</sequence>
<dbReference type="PROSITE" id="PS00108">
    <property type="entry name" value="PROTEIN_KINASE_ST"/>
    <property type="match status" value="1"/>
</dbReference>
<dbReference type="EC" id="2.7.11.1" evidence="2"/>
<dbReference type="SMART" id="SM00036">
    <property type="entry name" value="CNH"/>
    <property type="match status" value="1"/>
</dbReference>
<evidence type="ECO:0000256" key="5">
    <source>
        <dbReference type="ARBA" id="ARBA00022741"/>
    </source>
</evidence>
<evidence type="ECO:0000256" key="9">
    <source>
        <dbReference type="ARBA" id="ARBA00048679"/>
    </source>
</evidence>
<evidence type="ECO:0000256" key="3">
    <source>
        <dbReference type="ARBA" id="ARBA00022527"/>
    </source>
</evidence>
<dbReference type="InterPro" id="IPR001180">
    <property type="entry name" value="CNH_dom"/>
</dbReference>
<dbReference type="Pfam" id="PF00780">
    <property type="entry name" value="CNH"/>
    <property type="match status" value="1"/>
</dbReference>
<reference evidence="14" key="1">
    <citation type="submission" date="2020-11" db="EMBL/GenBank/DDBJ databases">
        <authorList>
            <person name="Tran Van P."/>
        </authorList>
    </citation>
    <scope>NUCLEOTIDE SEQUENCE</scope>
</reference>
<dbReference type="EMBL" id="CAJPVJ010000895">
    <property type="protein sequence ID" value="CAG2163646.1"/>
    <property type="molecule type" value="Genomic_DNA"/>
</dbReference>
<dbReference type="EMBL" id="OC915720">
    <property type="protein sequence ID" value="CAD7641668.1"/>
    <property type="molecule type" value="Genomic_DNA"/>
</dbReference>
<dbReference type="GO" id="GO:0005524">
    <property type="term" value="F:ATP binding"/>
    <property type="evidence" value="ECO:0007669"/>
    <property type="project" value="UniProtKB-UniRule"/>
</dbReference>
<comment type="similarity">
    <text evidence="1">Belongs to the protein kinase superfamily. STE Ser/Thr protein kinase family. STE20 subfamily.</text>
</comment>
<dbReference type="GO" id="GO:0017057">
    <property type="term" value="F:6-phosphogluconolactonase activity"/>
    <property type="evidence" value="ECO:0007669"/>
    <property type="project" value="InterPro"/>
</dbReference>
<name>A0A7R9LH77_9ACAR</name>
<dbReference type="Proteomes" id="UP000728032">
    <property type="component" value="Unassembled WGS sequence"/>
</dbReference>
<dbReference type="SUPFAM" id="SSF56112">
    <property type="entry name" value="Protein kinase-like (PK-like)"/>
    <property type="match status" value="1"/>
</dbReference>
<dbReference type="PROSITE" id="PS50219">
    <property type="entry name" value="CNH"/>
    <property type="match status" value="1"/>
</dbReference>
<feature type="domain" description="CNH" evidence="13">
    <location>
        <begin position="922"/>
        <end position="1229"/>
    </location>
</feature>
<proteinExistence type="inferred from homology"/>
<dbReference type="Gene3D" id="3.30.200.20">
    <property type="entry name" value="Phosphorylase Kinase, domain 1"/>
    <property type="match status" value="1"/>
</dbReference>
<protein>
    <recommendedName>
        <fullName evidence="2">non-specific serine/threonine protein kinase</fullName>
        <ecNumber evidence="2">2.7.11.1</ecNumber>
    </recommendedName>
</protein>
<dbReference type="GO" id="GO:0004674">
    <property type="term" value="F:protein serine/threonine kinase activity"/>
    <property type="evidence" value="ECO:0007669"/>
    <property type="project" value="UniProtKB-KW"/>
</dbReference>
<feature type="compositionally biased region" description="Acidic residues" evidence="11">
    <location>
        <begin position="756"/>
        <end position="766"/>
    </location>
</feature>
<dbReference type="GO" id="GO:0006098">
    <property type="term" value="P:pentose-phosphate shunt"/>
    <property type="evidence" value="ECO:0007669"/>
    <property type="project" value="InterPro"/>
</dbReference>
<dbReference type="Pfam" id="PF00069">
    <property type="entry name" value="Pkinase"/>
    <property type="match status" value="1"/>
</dbReference>